<evidence type="ECO:0000313" key="1">
    <source>
        <dbReference type="EMBL" id="RHB35413.1"/>
    </source>
</evidence>
<gene>
    <name evidence="1" type="ORF">DW888_09840</name>
</gene>
<proteinExistence type="predicted"/>
<reference evidence="1 2" key="1">
    <citation type="submission" date="2018-08" db="EMBL/GenBank/DDBJ databases">
        <title>A genome reference for cultivated species of the human gut microbiota.</title>
        <authorList>
            <person name="Zou Y."/>
            <person name="Xue W."/>
            <person name="Luo G."/>
        </authorList>
    </citation>
    <scope>NUCLEOTIDE SEQUENCE [LARGE SCALE GENOMIC DNA]</scope>
    <source>
        <strain evidence="1 2">AM40-30BH</strain>
    </source>
</reference>
<name>A0A413VPE8_9BACE</name>
<protein>
    <submittedName>
        <fullName evidence="1">Uncharacterized protein</fullName>
    </submittedName>
</protein>
<organism evidence="1 2">
    <name type="scientific">Bacteroides nordii</name>
    <dbReference type="NCBI Taxonomy" id="291645"/>
    <lineage>
        <taxon>Bacteria</taxon>
        <taxon>Pseudomonadati</taxon>
        <taxon>Bacteroidota</taxon>
        <taxon>Bacteroidia</taxon>
        <taxon>Bacteroidales</taxon>
        <taxon>Bacteroidaceae</taxon>
        <taxon>Bacteroides</taxon>
    </lineage>
</organism>
<comment type="caution">
    <text evidence="1">The sequence shown here is derived from an EMBL/GenBank/DDBJ whole genome shotgun (WGS) entry which is preliminary data.</text>
</comment>
<dbReference type="EMBL" id="QSGO01000006">
    <property type="protein sequence ID" value="RHB35413.1"/>
    <property type="molecule type" value="Genomic_DNA"/>
</dbReference>
<sequence>MIRINNKFLPNKVLLFYIGCFSRAARPARLRGGRSSAPGKRCFGSEEEAARLRGEKEAKQALIIKRLQKHILSFRDMHE</sequence>
<dbReference type="AlphaFoldDB" id="A0A413VPE8"/>
<evidence type="ECO:0000313" key="2">
    <source>
        <dbReference type="Proteomes" id="UP000284379"/>
    </source>
</evidence>
<dbReference type="Proteomes" id="UP000284379">
    <property type="component" value="Unassembled WGS sequence"/>
</dbReference>
<accession>A0A413VPE8</accession>